<dbReference type="PANTHER" id="PTHR30612">
    <property type="entry name" value="SECA INNER MEMBRANE COMPONENT OF SEC PROTEIN SECRETION SYSTEM"/>
    <property type="match status" value="1"/>
</dbReference>
<dbReference type="SUPFAM" id="SSF81886">
    <property type="entry name" value="Helical scaffold and wing domains of SecA"/>
    <property type="match status" value="1"/>
</dbReference>
<dbReference type="NCBIfam" id="NF006630">
    <property type="entry name" value="PRK09200.1"/>
    <property type="match status" value="1"/>
</dbReference>
<feature type="domain" description="Helicase C-terminal" evidence="14">
    <location>
        <begin position="411"/>
        <end position="574"/>
    </location>
</feature>
<comment type="subunit">
    <text evidence="12">Monomer and homodimer. Part of the essential Sec protein translocation apparatus which comprises SecA, SecYEG and auxiliary proteins SecDF. Other proteins may also be involved.</text>
</comment>
<keyword evidence="8 12" id="KW-0653">Protein transport</keyword>
<accession>A0A073JMK2</accession>
<dbReference type="InterPro" id="IPR044722">
    <property type="entry name" value="SecA_SF2_C"/>
</dbReference>
<dbReference type="InterPro" id="IPR011115">
    <property type="entry name" value="SecA_DEAD"/>
</dbReference>
<dbReference type="GO" id="GO:0006605">
    <property type="term" value="P:protein targeting"/>
    <property type="evidence" value="ECO:0007669"/>
    <property type="project" value="UniProtKB-UniRule"/>
</dbReference>
<dbReference type="FunFam" id="3.40.50.300:FF:000429">
    <property type="entry name" value="Preprotein translocase subunit SecA"/>
    <property type="match status" value="1"/>
</dbReference>
<dbReference type="HAMAP" id="MF_01382">
    <property type="entry name" value="SecA"/>
    <property type="match status" value="1"/>
</dbReference>
<feature type="domain" description="SecA family profile" evidence="15">
    <location>
        <begin position="1"/>
        <end position="569"/>
    </location>
</feature>
<gene>
    <name evidence="12" type="primary">secA</name>
    <name evidence="16" type="ORF">LR3_00255</name>
</gene>
<dbReference type="InterPro" id="IPR027417">
    <property type="entry name" value="P-loop_NTPase"/>
</dbReference>
<dbReference type="InterPro" id="IPR011116">
    <property type="entry name" value="SecA_Wing/Scaffold"/>
</dbReference>
<evidence type="ECO:0000256" key="6">
    <source>
        <dbReference type="ARBA" id="ARBA00022741"/>
    </source>
</evidence>
<dbReference type="InterPro" id="IPR014001">
    <property type="entry name" value="Helicase_ATP-bd"/>
</dbReference>
<feature type="binding site" evidence="12">
    <location>
        <position position="492"/>
    </location>
    <ligand>
        <name>ATP</name>
        <dbReference type="ChEBI" id="CHEBI:30616"/>
    </ligand>
</feature>
<dbReference type="GO" id="GO:0008564">
    <property type="term" value="F:protein-exporting ATPase activity"/>
    <property type="evidence" value="ECO:0007669"/>
    <property type="project" value="UniProtKB-EC"/>
</dbReference>
<dbReference type="InterPro" id="IPR014018">
    <property type="entry name" value="SecA_motor_DEAD"/>
</dbReference>
<keyword evidence="9 12" id="KW-1278">Translocase</keyword>
<dbReference type="PROSITE" id="PS51194">
    <property type="entry name" value="HELICASE_CTER"/>
    <property type="match status" value="1"/>
</dbReference>
<dbReference type="SUPFAM" id="SSF81767">
    <property type="entry name" value="Pre-protein crosslinking domain of SecA"/>
    <property type="match status" value="1"/>
</dbReference>
<evidence type="ECO:0000313" key="16">
    <source>
        <dbReference type="EMBL" id="KEK14308.1"/>
    </source>
</evidence>
<dbReference type="InterPro" id="IPR036266">
    <property type="entry name" value="SecA_Wing/Scaffold_sf"/>
</dbReference>
<dbReference type="GO" id="GO:0005524">
    <property type="term" value="F:ATP binding"/>
    <property type="evidence" value="ECO:0007669"/>
    <property type="project" value="UniProtKB-UniRule"/>
</dbReference>
<evidence type="ECO:0000259" key="13">
    <source>
        <dbReference type="PROSITE" id="PS51192"/>
    </source>
</evidence>
<dbReference type="EC" id="7.4.2.8" evidence="12"/>
<dbReference type="SMART" id="SM00957">
    <property type="entry name" value="SecA_DEAD"/>
    <property type="match status" value="1"/>
</dbReference>
<keyword evidence="3 12" id="KW-0813">Transport</keyword>
<evidence type="ECO:0000259" key="15">
    <source>
        <dbReference type="PROSITE" id="PS51196"/>
    </source>
</evidence>
<evidence type="ECO:0000256" key="2">
    <source>
        <dbReference type="ARBA" id="ARBA00007650"/>
    </source>
</evidence>
<dbReference type="InterPro" id="IPR036670">
    <property type="entry name" value="SecA_X-link_sf"/>
</dbReference>
<feature type="binding site" evidence="12">
    <location>
        <position position="77"/>
    </location>
    <ligand>
        <name>ATP</name>
        <dbReference type="ChEBI" id="CHEBI:30616"/>
    </ligand>
</feature>
<dbReference type="InterPro" id="IPR001650">
    <property type="entry name" value="Helicase_C-like"/>
</dbReference>
<dbReference type="Pfam" id="PF01043">
    <property type="entry name" value="SecA_PP_bind"/>
    <property type="match status" value="1"/>
</dbReference>
<evidence type="ECO:0000256" key="10">
    <source>
        <dbReference type="ARBA" id="ARBA00023010"/>
    </source>
</evidence>
<dbReference type="AlphaFoldDB" id="A0A073JMK2"/>
<dbReference type="EMBL" id="JOSX01000020">
    <property type="protein sequence ID" value="KEK14308.1"/>
    <property type="molecule type" value="Genomic_DNA"/>
</dbReference>
<comment type="function">
    <text evidence="12">Part of the Sec protein translocase complex. Interacts with the SecYEG preprotein conducting channel. Has a central role in coupling the hydrolysis of ATP to the transfer of proteins into and across the cell membrane, serving as an ATP-driven molecular motor driving the stepwise translocation of polypeptide chains across the membrane.</text>
</comment>
<keyword evidence="4 12" id="KW-1003">Cell membrane</keyword>
<dbReference type="PANTHER" id="PTHR30612:SF0">
    <property type="entry name" value="CHLOROPLAST PROTEIN-TRANSPORTING ATPASE"/>
    <property type="match status" value="1"/>
</dbReference>
<evidence type="ECO:0000256" key="9">
    <source>
        <dbReference type="ARBA" id="ARBA00022967"/>
    </source>
</evidence>
<organism evidence="16 17">
    <name type="scientific">Limosilactobacillus reuteri</name>
    <name type="common">Lactobacillus reuteri</name>
    <dbReference type="NCBI Taxonomy" id="1598"/>
    <lineage>
        <taxon>Bacteria</taxon>
        <taxon>Bacillati</taxon>
        <taxon>Bacillota</taxon>
        <taxon>Bacilli</taxon>
        <taxon>Lactobacillales</taxon>
        <taxon>Lactobacillaceae</taxon>
        <taxon>Limosilactobacillus</taxon>
    </lineage>
</organism>
<sequence length="789" mass="89619">MILDQIEMNRVRRMLKKVNNWAPIMRKMSDNELKGQTKILQEKIKNGKKTSDILPQAYATIREADYRVLGLYPYDVQVMGAIVLNQGYIAEMKTGEGKTLTATMPLYLNALSGKGAILVTPNDYLAERDETQLAPVYEWLGLTASTAFRKSTDRRSTPVTPKEKRGWYSADIVYTTSSGLAFDYLFNNLASRKEDQYLRPFNYALVDEVDAVLLDGAESPFVVSSAPRVQSNLYQLADDFVTQLVPKLDYKVRRRDSAVWLTYHGIRKAETYFRIDDLFDLKYRELYRHIALALRAHFFMEKGHDYVVRDGKVILLDETNGRLMKGVQVSTGIHQATEQKEHVDLTSVRKTAASVTYPSLFGLFNKIAGMSGTAKVNENEFINTYNMRVVQIPTHRPVIRKDLPNKVYLTTSDKLLDAINEVLRLHKQGRPVLLVAGSVENSEIISELLLNKGIPHNVLNAFNASREAAMVKDAGKDGAVTVATNMAGRGTDIKITDAVRAKGGLAVIGTEMLPERVKLQLAGRAGRQGDPGTSQFYISLEDSFISKASTKRFQDYYRHKVALKEAGKPIVQLRSPRVKFSLWMLKNRVASNEESQRTQTNKYEAALSLQRNHFYTERDTIINTEHLEKLVGYWLSDGIDYYLAERESWSQLELKELISNHFSYSLIDIPDDLKTKQSIKEYLKKLCTSILWTKSKILITNEQLNQFYRTCLLSAFDGCWTDEVDYLTTLRAYVGSWVLAGRDSGCVYHQDAFAAYKKMLKKAKMKALDNLMLSVINLNDENQLVVSFN</sequence>
<comment type="caution">
    <text evidence="16">The sequence shown here is derived from an EMBL/GenBank/DDBJ whole genome shotgun (WGS) entry which is preliminary data.</text>
</comment>
<keyword evidence="5 12" id="KW-0963">Cytoplasm</keyword>
<comment type="subcellular location">
    <subcellularLocation>
        <location evidence="12">Cell membrane</location>
        <topology evidence="12">Peripheral membrane protein</topology>
        <orientation evidence="12">Cytoplasmic side</orientation>
    </subcellularLocation>
    <subcellularLocation>
        <location evidence="12">Cytoplasm</location>
    </subcellularLocation>
    <subcellularLocation>
        <location evidence="1">Membrane</location>
        <topology evidence="1">Peripheral membrane protein</topology>
    </subcellularLocation>
    <text evidence="12">Distribution is 50-50.</text>
</comment>
<dbReference type="Gene3D" id="3.40.50.300">
    <property type="entry name" value="P-loop containing nucleotide triphosphate hydrolases"/>
    <property type="match status" value="2"/>
</dbReference>
<dbReference type="Pfam" id="PF21090">
    <property type="entry name" value="P-loop_SecA"/>
    <property type="match status" value="2"/>
</dbReference>
<dbReference type="InterPro" id="IPR000185">
    <property type="entry name" value="SecA"/>
</dbReference>
<keyword evidence="11 12" id="KW-0472">Membrane</keyword>
<evidence type="ECO:0000256" key="7">
    <source>
        <dbReference type="ARBA" id="ARBA00022840"/>
    </source>
</evidence>
<keyword evidence="7 12" id="KW-0067">ATP-binding</keyword>
<evidence type="ECO:0000256" key="11">
    <source>
        <dbReference type="ARBA" id="ARBA00023136"/>
    </source>
</evidence>
<dbReference type="Gene3D" id="3.90.1440.10">
    <property type="entry name" value="SecA, preprotein cross-linking domain"/>
    <property type="match status" value="1"/>
</dbReference>
<protein>
    <recommendedName>
        <fullName evidence="12">Protein translocase subunit SecA</fullName>
        <ecNumber evidence="12">7.4.2.8</ecNumber>
    </recommendedName>
</protein>
<dbReference type="Pfam" id="PF07516">
    <property type="entry name" value="SecA_SW"/>
    <property type="match status" value="1"/>
</dbReference>
<feature type="domain" description="Helicase ATP-binding" evidence="13">
    <location>
        <begin position="79"/>
        <end position="246"/>
    </location>
</feature>
<comment type="similarity">
    <text evidence="2 12">Belongs to the SecA family.</text>
</comment>
<evidence type="ECO:0000256" key="3">
    <source>
        <dbReference type="ARBA" id="ARBA00022448"/>
    </source>
</evidence>
<comment type="catalytic activity">
    <reaction evidence="12">
        <text>ATP + H2O + cellular proteinSide 1 = ADP + phosphate + cellular proteinSide 2.</text>
        <dbReference type="EC" id="7.4.2.8"/>
    </reaction>
</comment>
<dbReference type="GO" id="GO:0005886">
    <property type="term" value="C:plasma membrane"/>
    <property type="evidence" value="ECO:0007669"/>
    <property type="project" value="UniProtKB-SubCell"/>
</dbReference>
<dbReference type="SUPFAM" id="SSF52540">
    <property type="entry name" value="P-loop containing nucleoside triphosphate hydrolases"/>
    <property type="match status" value="2"/>
</dbReference>
<evidence type="ECO:0000259" key="14">
    <source>
        <dbReference type="PROSITE" id="PS51194"/>
    </source>
</evidence>
<name>A0A073JMK2_LIMRT</name>
<dbReference type="Pfam" id="PF07517">
    <property type="entry name" value="SecA_DEAD"/>
    <property type="match status" value="1"/>
</dbReference>
<reference evidence="16 17" key="1">
    <citation type="submission" date="2014-06" db="EMBL/GenBank/DDBJ databases">
        <title>Genetic determinant of reutericyclin biosynthesis of Lactobacillus reuteri.</title>
        <authorList>
            <person name="Lin X."/>
            <person name="Duar R."/>
            <person name="Walter J."/>
            <person name="Gaenzle M."/>
        </authorList>
    </citation>
    <scope>NUCLEOTIDE SEQUENCE [LARGE SCALE GENOMIC DNA]</scope>
    <source>
        <strain evidence="16 17">LTH2584</strain>
    </source>
</reference>
<keyword evidence="6 12" id="KW-0547">Nucleotide-binding</keyword>
<dbReference type="PATRIC" id="fig|1598.90.peg.1378"/>
<dbReference type="CDD" id="cd17928">
    <property type="entry name" value="DEXDc_SecA"/>
    <property type="match status" value="1"/>
</dbReference>
<dbReference type="PRINTS" id="PR00906">
    <property type="entry name" value="SECA"/>
</dbReference>
<dbReference type="GO" id="GO:0017038">
    <property type="term" value="P:protein import"/>
    <property type="evidence" value="ECO:0007669"/>
    <property type="project" value="InterPro"/>
</dbReference>
<dbReference type="Gene3D" id="1.10.3060.10">
    <property type="entry name" value="Helical scaffold and wing domains of SecA"/>
    <property type="match status" value="1"/>
</dbReference>
<dbReference type="SMART" id="SM00958">
    <property type="entry name" value="SecA_PP_bind"/>
    <property type="match status" value="1"/>
</dbReference>
<evidence type="ECO:0000256" key="8">
    <source>
        <dbReference type="ARBA" id="ARBA00022927"/>
    </source>
</evidence>
<dbReference type="Proteomes" id="UP000027731">
    <property type="component" value="Unassembled WGS sequence"/>
</dbReference>
<evidence type="ECO:0000256" key="5">
    <source>
        <dbReference type="ARBA" id="ARBA00022490"/>
    </source>
</evidence>
<dbReference type="PROSITE" id="PS51196">
    <property type="entry name" value="SECA_MOTOR_DEAD"/>
    <property type="match status" value="1"/>
</dbReference>
<dbReference type="GO" id="GO:0031522">
    <property type="term" value="C:cell envelope Sec protein transport complex"/>
    <property type="evidence" value="ECO:0007669"/>
    <property type="project" value="TreeGrafter"/>
</dbReference>
<dbReference type="NCBIfam" id="TIGR03714">
    <property type="entry name" value="secA2"/>
    <property type="match status" value="1"/>
</dbReference>
<dbReference type="InterPro" id="IPR022490">
    <property type="entry name" value="SecA2"/>
</dbReference>
<evidence type="ECO:0000256" key="4">
    <source>
        <dbReference type="ARBA" id="ARBA00022475"/>
    </source>
</evidence>
<dbReference type="PROSITE" id="PS51192">
    <property type="entry name" value="HELICASE_ATP_BIND_1"/>
    <property type="match status" value="1"/>
</dbReference>
<dbReference type="GO" id="GO:0043952">
    <property type="term" value="P:protein transport by the Sec complex"/>
    <property type="evidence" value="ECO:0007669"/>
    <property type="project" value="TreeGrafter"/>
</dbReference>
<evidence type="ECO:0000256" key="1">
    <source>
        <dbReference type="ARBA" id="ARBA00004170"/>
    </source>
</evidence>
<evidence type="ECO:0000256" key="12">
    <source>
        <dbReference type="HAMAP-Rule" id="MF_01382"/>
    </source>
</evidence>
<dbReference type="CDD" id="cd18803">
    <property type="entry name" value="SF2_C_secA"/>
    <property type="match status" value="1"/>
</dbReference>
<dbReference type="GO" id="GO:0065002">
    <property type="term" value="P:intracellular protein transmembrane transport"/>
    <property type="evidence" value="ECO:0007669"/>
    <property type="project" value="UniProtKB-UniRule"/>
</dbReference>
<dbReference type="InterPro" id="IPR011130">
    <property type="entry name" value="SecA_preprotein_X-link_dom"/>
</dbReference>
<keyword evidence="10 12" id="KW-0811">Translocation</keyword>
<feature type="binding site" evidence="12">
    <location>
        <begin position="95"/>
        <end position="99"/>
    </location>
    <ligand>
        <name>ATP</name>
        <dbReference type="ChEBI" id="CHEBI:30616"/>
    </ligand>
</feature>
<dbReference type="GO" id="GO:0005829">
    <property type="term" value="C:cytosol"/>
    <property type="evidence" value="ECO:0007669"/>
    <property type="project" value="TreeGrafter"/>
</dbReference>
<evidence type="ECO:0000313" key="17">
    <source>
        <dbReference type="Proteomes" id="UP000027731"/>
    </source>
</evidence>
<proteinExistence type="inferred from homology"/>